<evidence type="ECO:0000256" key="10">
    <source>
        <dbReference type="ARBA" id="ARBA00049929"/>
    </source>
</evidence>
<dbReference type="Gene3D" id="3.40.50.620">
    <property type="entry name" value="HUPs"/>
    <property type="match status" value="1"/>
</dbReference>
<evidence type="ECO:0000256" key="12">
    <source>
        <dbReference type="RuleBase" id="RU363036"/>
    </source>
</evidence>
<proteinExistence type="inferred from homology"/>
<dbReference type="PROSITE" id="PS00178">
    <property type="entry name" value="AA_TRNA_LIGASE_I"/>
    <property type="match status" value="1"/>
</dbReference>
<dbReference type="AlphaFoldDB" id="A0A316YPX0"/>
<dbReference type="CDD" id="cd00806">
    <property type="entry name" value="TrpRS_core"/>
    <property type="match status" value="1"/>
</dbReference>
<dbReference type="FunCoup" id="A0A316YPX0">
    <property type="interactions" value="302"/>
</dbReference>
<dbReference type="InterPro" id="IPR002305">
    <property type="entry name" value="aa-tRNA-synth_Ic"/>
</dbReference>
<dbReference type="SUPFAM" id="SSF52374">
    <property type="entry name" value="Nucleotidylyl transferase"/>
    <property type="match status" value="1"/>
</dbReference>
<comment type="similarity">
    <text evidence="2 12">Belongs to the class-I aminoacyl-tRNA synthetase family.</text>
</comment>
<evidence type="ECO:0000256" key="11">
    <source>
        <dbReference type="ARBA" id="ARBA00069760"/>
    </source>
</evidence>
<dbReference type="PRINTS" id="PR01039">
    <property type="entry name" value="TRNASYNTHTRP"/>
</dbReference>
<dbReference type="GeneID" id="37039755"/>
<evidence type="ECO:0000313" key="15">
    <source>
        <dbReference type="Proteomes" id="UP000245768"/>
    </source>
</evidence>
<evidence type="ECO:0000256" key="6">
    <source>
        <dbReference type="ARBA" id="ARBA00022840"/>
    </source>
</evidence>
<dbReference type="InterPro" id="IPR002306">
    <property type="entry name" value="Trp-tRNA-ligase"/>
</dbReference>
<name>A0A316YPX0_9BASI</name>
<keyword evidence="8 12" id="KW-0030">Aminoacyl-tRNA synthetase</keyword>
<evidence type="ECO:0000256" key="4">
    <source>
        <dbReference type="ARBA" id="ARBA00022598"/>
    </source>
</evidence>
<dbReference type="Gene3D" id="1.10.240.10">
    <property type="entry name" value="Tyrosyl-Transfer RNA Synthetase"/>
    <property type="match status" value="1"/>
</dbReference>
<dbReference type="FunFam" id="1.10.240.10:FF:000002">
    <property type="entry name" value="Tryptophan--tRNA ligase"/>
    <property type="match status" value="1"/>
</dbReference>
<dbReference type="InterPro" id="IPR050203">
    <property type="entry name" value="Trp-tRNA_synthetase"/>
</dbReference>
<organism evidence="14 15">
    <name type="scientific">Acaromyces ingoldii</name>
    <dbReference type="NCBI Taxonomy" id="215250"/>
    <lineage>
        <taxon>Eukaryota</taxon>
        <taxon>Fungi</taxon>
        <taxon>Dikarya</taxon>
        <taxon>Basidiomycota</taxon>
        <taxon>Ustilaginomycotina</taxon>
        <taxon>Exobasidiomycetes</taxon>
        <taxon>Exobasidiales</taxon>
        <taxon>Cryptobasidiaceae</taxon>
        <taxon>Acaromyces</taxon>
    </lineage>
</organism>
<dbReference type="InParanoid" id="A0A316YPX0"/>
<feature type="compositionally biased region" description="Basic and acidic residues" evidence="13">
    <location>
        <begin position="384"/>
        <end position="403"/>
    </location>
</feature>
<comment type="subcellular location">
    <subcellularLocation>
        <location evidence="1">Mitochondrion matrix</location>
    </subcellularLocation>
</comment>
<accession>A0A316YPX0</accession>
<dbReference type="HAMAP" id="MF_00140_B">
    <property type="entry name" value="Trp_tRNA_synth_B"/>
    <property type="match status" value="1"/>
</dbReference>
<dbReference type="RefSeq" id="XP_025377291.1">
    <property type="nucleotide sequence ID" value="XM_025517839.1"/>
</dbReference>
<evidence type="ECO:0000256" key="13">
    <source>
        <dbReference type="SAM" id="MobiDB-lite"/>
    </source>
</evidence>
<keyword evidence="6 12" id="KW-0067">ATP-binding</keyword>
<dbReference type="GO" id="GO:0004830">
    <property type="term" value="F:tryptophan-tRNA ligase activity"/>
    <property type="evidence" value="ECO:0007669"/>
    <property type="project" value="UniProtKB-EC"/>
</dbReference>
<keyword evidence="7 12" id="KW-0648">Protein biosynthesis</keyword>
<dbReference type="InterPro" id="IPR024109">
    <property type="entry name" value="Trp-tRNA-ligase_bac-type"/>
</dbReference>
<dbReference type="InterPro" id="IPR001412">
    <property type="entry name" value="aa-tRNA-synth_I_CS"/>
</dbReference>
<sequence>MMVFASTTRSTLRGARPSLRQVVSNCRNRRRGFFSSAVRSTSIASGQAGTKDEAGPPRTIFSGIQPTGTPHLGNYLGALQNWVRLQEEATATGDSVIFSIVGLHAITMPQNPQQLRVERKDMLASLLAIGLDPERSILFHQDQVQEHAELAWYLNCLTSVGRLNRMTTWKSKLATARGSSDAAESAGGGEEGALALGLFAYPVLQAADILLYRTQQRATHVPVGEDQVQHLELSRDIADLFNRTYKQKLFPPPQHIITPTKRVLSLRDPTSKMSKSAPDASSRILITDSPDVVRSKIKKAVTDGETQMSYDPEKRPGVSNLLGIASALMGRDDPALLAEDLNKEGGGGGALKNAVSDAIIEALRPIQERLQRIQNEPAYLAEVERKGREKARERAGPTMEKVRRLVGLSD</sequence>
<evidence type="ECO:0000256" key="8">
    <source>
        <dbReference type="ARBA" id="ARBA00023146"/>
    </source>
</evidence>
<dbReference type="GO" id="GO:0005524">
    <property type="term" value="F:ATP binding"/>
    <property type="evidence" value="ECO:0007669"/>
    <property type="project" value="UniProtKB-KW"/>
</dbReference>
<keyword evidence="15" id="KW-1185">Reference proteome</keyword>
<dbReference type="PANTHER" id="PTHR43766:SF1">
    <property type="entry name" value="TRYPTOPHAN--TRNA LIGASE, MITOCHONDRIAL"/>
    <property type="match status" value="1"/>
</dbReference>
<evidence type="ECO:0000256" key="9">
    <source>
        <dbReference type="ARBA" id="ARBA00030268"/>
    </source>
</evidence>
<dbReference type="OrthoDB" id="15808at2759"/>
<evidence type="ECO:0000313" key="14">
    <source>
        <dbReference type="EMBL" id="PWN90093.1"/>
    </source>
</evidence>
<dbReference type="EC" id="6.1.1.2" evidence="3"/>
<reference evidence="14" key="1">
    <citation type="journal article" date="2018" name="Mol. Biol. Evol.">
        <title>Broad Genomic Sampling Reveals a Smut Pathogenic Ancestry of the Fungal Clade Ustilaginomycotina.</title>
        <authorList>
            <person name="Kijpornyongpan T."/>
            <person name="Mondo S.J."/>
            <person name="Barry K."/>
            <person name="Sandor L."/>
            <person name="Lee J."/>
            <person name="Lipzen A."/>
            <person name="Pangilinan J."/>
            <person name="LaButti K."/>
            <person name="Hainaut M."/>
            <person name="Henrissat B."/>
            <person name="Grigoriev I.V."/>
            <person name="Spatafora J.W."/>
            <person name="Aime M.C."/>
        </authorList>
    </citation>
    <scope>NUCLEOTIDE SEQUENCE [LARGE SCALE GENOMIC DNA]</scope>
    <source>
        <strain evidence="14">MCA 4198</strain>
    </source>
</reference>
<dbReference type="FunFam" id="3.40.50.620:FF:000082">
    <property type="entry name" value="MSW1p Mitochondrial tryptophanyl-tRNA synthetase"/>
    <property type="match status" value="1"/>
</dbReference>
<evidence type="ECO:0000256" key="5">
    <source>
        <dbReference type="ARBA" id="ARBA00022741"/>
    </source>
</evidence>
<dbReference type="STRING" id="215250.A0A316YPX0"/>
<dbReference type="PANTHER" id="PTHR43766">
    <property type="entry name" value="TRYPTOPHAN--TRNA LIGASE, MITOCHONDRIAL"/>
    <property type="match status" value="1"/>
</dbReference>
<dbReference type="GO" id="GO:0070183">
    <property type="term" value="P:mitochondrial tryptophanyl-tRNA aminoacylation"/>
    <property type="evidence" value="ECO:0007669"/>
    <property type="project" value="TreeGrafter"/>
</dbReference>
<keyword evidence="4 12" id="KW-0436">Ligase</keyword>
<evidence type="ECO:0000256" key="3">
    <source>
        <dbReference type="ARBA" id="ARBA00013161"/>
    </source>
</evidence>
<evidence type="ECO:0000256" key="7">
    <source>
        <dbReference type="ARBA" id="ARBA00022917"/>
    </source>
</evidence>
<comment type="catalytic activity">
    <reaction evidence="10">
        <text>tRNA(Trp) + L-tryptophan + ATP = L-tryptophyl-tRNA(Trp) + AMP + diphosphate + H(+)</text>
        <dbReference type="Rhea" id="RHEA:24080"/>
        <dbReference type="Rhea" id="RHEA-COMP:9671"/>
        <dbReference type="Rhea" id="RHEA-COMP:9705"/>
        <dbReference type="ChEBI" id="CHEBI:15378"/>
        <dbReference type="ChEBI" id="CHEBI:30616"/>
        <dbReference type="ChEBI" id="CHEBI:33019"/>
        <dbReference type="ChEBI" id="CHEBI:57912"/>
        <dbReference type="ChEBI" id="CHEBI:78442"/>
        <dbReference type="ChEBI" id="CHEBI:78535"/>
        <dbReference type="ChEBI" id="CHEBI:456215"/>
        <dbReference type="EC" id="6.1.1.2"/>
    </reaction>
</comment>
<dbReference type="EMBL" id="KZ819636">
    <property type="protein sequence ID" value="PWN90093.1"/>
    <property type="molecule type" value="Genomic_DNA"/>
</dbReference>
<protein>
    <recommendedName>
        <fullName evidence="11">Tryptophan--tRNA ligase, mitochondrial</fullName>
        <ecNumber evidence="3">6.1.1.2</ecNumber>
    </recommendedName>
    <alternativeName>
        <fullName evidence="9">Tryptophanyl-tRNA synthetase</fullName>
    </alternativeName>
</protein>
<dbReference type="InterPro" id="IPR014729">
    <property type="entry name" value="Rossmann-like_a/b/a_fold"/>
</dbReference>
<gene>
    <name evidence="14" type="ORF">FA10DRAFT_104024</name>
</gene>
<dbReference type="Pfam" id="PF00579">
    <property type="entry name" value="tRNA-synt_1b"/>
    <property type="match status" value="1"/>
</dbReference>
<keyword evidence="5 12" id="KW-0547">Nucleotide-binding</keyword>
<evidence type="ECO:0000256" key="2">
    <source>
        <dbReference type="ARBA" id="ARBA00005594"/>
    </source>
</evidence>
<dbReference type="NCBIfam" id="TIGR00233">
    <property type="entry name" value="trpS"/>
    <property type="match status" value="1"/>
</dbReference>
<dbReference type="Proteomes" id="UP000245768">
    <property type="component" value="Unassembled WGS sequence"/>
</dbReference>
<dbReference type="GO" id="GO:0005759">
    <property type="term" value="C:mitochondrial matrix"/>
    <property type="evidence" value="ECO:0007669"/>
    <property type="project" value="UniProtKB-SubCell"/>
</dbReference>
<evidence type="ECO:0000256" key="1">
    <source>
        <dbReference type="ARBA" id="ARBA00004305"/>
    </source>
</evidence>
<feature type="region of interest" description="Disordered" evidence="13">
    <location>
        <begin position="384"/>
        <end position="410"/>
    </location>
</feature>